<protein>
    <submittedName>
        <fullName evidence="1">Uncharacterized protein</fullName>
    </submittedName>
</protein>
<keyword evidence="2" id="KW-1185">Reference proteome</keyword>
<evidence type="ECO:0000313" key="2">
    <source>
        <dbReference type="Proteomes" id="UP000887013"/>
    </source>
</evidence>
<proteinExistence type="predicted"/>
<accession>A0A8X6MAX3</accession>
<name>A0A8X6MAX3_NEPPI</name>
<reference evidence="1" key="1">
    <citation type="submission" date="2020-08" db="EMBL/GenBank/DDBJ databases">
        <title>Multicomponent nature underlies the extraordinary mechanical properties of spider dragline silk.</title>
        <authorList>
            <person name="Kono N."/>
            <person name="Nakamura H."/>
            <person name="Mori M."/>
            <person name="Yoshida Y."/>
            <person name="Ohtoshi R."/>
            <person name="Malay A.D."/>
            <person name="Moran D.A.P."/>
            <person name="Tomita M."/>
            <person name="Numata K."/>
            <person name="Arakawa K."/>
        </authorList>
    </citation>
    <scope>NUCLEOTIDE SEQUENCE</scope>
</reference>
<dbReference type="EMBL" id="BMAW01044051">
    <property type="protein sequence ID" value="GFS42519.1"/>
    <property type="molecule type" value="Genomic_DNA"/>
</dbReference>
<evidence type="ECO:0000313" key="1">
    <source>
        <dbReference type="EMBL" id="GFS42519.1"/>
    </source>
</evidence>
<comment type="caution">
    <text evidence="1">The sequence shown here is derived from an EMBL/GenBank/DDBJ whole genome shotgun (WGS) entry which is preliminary data.</text>
</comment>
<gene>
    <name evidence="1" type="ORF">NPIL_495921</name>
</gene>
<sequence length="84" mass="9643">MALARRKVNRIDGYGILFGHPRASLQERKVWDALVSSLFHTYLRGRSSFSRLNLCEICSPQLVLFKESGSSETFLPSQVLQNWE</sequence>
<dbReference type="Proteomes" id="UP000887013">
    <property type="component" value="Unassembled WGS sequence"/>
</dbReference>
<dbReference type="AlphaFoldDB" id="A0A8X6MAX3"/>
<organism evidence="1 2">
    <name type="scientific">Nephila pilipes</name>
    <name type="common">Giant wood spider</name>
    <name type="synonym">Nephila maculata</name>
    <dbReference type="NCBI Taxonomy" id="299642"/>
    <lineage>
        <taxon>Eukaryota</taxon>
        <taxon>Metazoa</taxon>
        <taxon>Ecdysozoa</taxon>
        <taxon>Arthropoda</taxon>
        <taxon>Chelicerata</taxon>
        <taxon>Arachnida</taxon>
        <taxon>Araneae</taxon>
        <taxon>Araneomorphae</taxon>
        <taxon>Entelegynae</taxon>
        <taxon>Araneoidea</taxon>
        <taxon>Nephilidae</taxon>
        <taxon>Nephila</taxon>
    </lineage>
</organism>